<feature type="domain" description="NADPH-dependent FMN reductase-like" evidence="1">
    <location>
        <begin position="1"/>
        <end position="140"/>
    </location>
</feature>
<organism evidence="2 3">
    <name type="scientific">Flectobacillus longus</name>
    <dbReference type="NCBI Taxonomy" id="2984207"/>
    <lineage>
        <taxon>Bacteria</taxon>
        <taxon>Pseudomonadati</taxon>
        <taxon>Bacteroidota</taxon>
        <taxon>Cytophagia</taxon>
        <taxon>Cytophagales</taxon>
        <taxon>Flectobacillaceae</taxon>
        <taxon>Flectobacillus</taxon>
    </lineage>
</organism>
<evidence type="ECO:0000259" key="1">
    <source>
        <dbReference type="Pfam" id="PF03358"/>
    </source>
</evidence>
<keyword evidence="2" id="KW-0560">Oxidoreductase</keyword>
<dbReference type="Proteomes" id="UP001236569">
    <property type="component" value="Unassembled WGS sequence"/>
</dbReference>
<sequence length="178" mass="19615">MNIVAFGASISKNSINKAFAHFVASSFEEHDLNLLDLNSFPLPAFSVDIEKEPQYVAIVQDFISTLQIADLLVISMAEHNRSMTAAFKSLIDWSSRVQYDFLKGKKILLLSTSPGGFGGQNSLGLAIKVLPIFGAEIINTFPLPKFYENFSLENGIVNEELTKALGDILADTKAKLEW</sequence>
<dbReference type="PANTHER" id="PTHR30543:SF21">
    <property type="entry name" value="NAD(P)H-DEPENDENT FMN REDUCTASE LOT6"/>
    <property type="match status" value="1"/>
</dbReference>
<dbReference type="PANTHER" id="PTHR30543">
    <property type="entry name" value="CHROMATE REDUCTASE"/>
    <property type="match status" value="1"/>
</dbReference>
<dbReference type="InterPro" id="IPR029039">
    <property type="entry name" value="Flavoprotein-like_sf"/>
</dbReference>
<reference evidence="2 3" key="1">
    <citation type="submission" date="2023-05" db="EMBL/GenBank/DDBJ databases">
        <title>Novel species of genus Flectobacillus isolated from stream in China.</title>
        <authorList>
            <person name="Lu H."/>
        </authorList>
    </citation>
    <scope>NUCLEOTIDE SEQUENCE [LARGE SCALE GENOMIC DNA]</scope>
    <source>
        <strain evidence="2 3">DC10W</strain>
    </source>
</reference>
<dbReference type="Gene3D" id="3.40.50.360">
    <property type="match status" value="1"/>
</dbReference>
<comment type="caution">
    <text evidence="2">The sequence shown here is derived from an EMBL/GenBank/DDBJ whole genome shotgun (WGS) entry which is preliminary data.</text>
</comment>
<name>A0ABT6YIX6_9BACT</name>
<gene>
    <name evidence="2" type="ORF">QM480_03515</name>
</gene>
<dbReference type="EMBL" id="JASHID010000002">
    <property type="protein sequence ID" value="MDI9863379.1"/>
    <property type="molecule type" value="Genomic_DNA"/>
</dbReference>
<keyword evidence="3" id="KW-1185">Reference proteome</keyword>
<dbReference type="EC" id="1.-.-.-" evidence="2"/>
<dbReference type="SUPFAM" id="SSF52218">
    <property type="entry name" value="Flavoproteins"/>
    <property type="match status" value="1"/>
</dbReference>
<accession>A0ABT6YIX6</accession>
<dbReference type="GO" id="GO:0016491">
    <property type="term" value="F:oxidoreductase activity"/>
    <property type="evidence" value="ECO:0007669"/>
    <property type="project" value="UniProtKB-KW"/>
</dbReference>
<proteinExistence type="predicted"/>
<dbReference type="RefSeq" id="WP_283368679.1">
    <property type="nucleotide sequence ID" value="NZ_JASHID010000002.1"/>
</dbReference>
<dbReference type="Pfam" id="PF03358">
    <property type="entry name" value="FMN_red"/>
    <property type="match status" value="1"/>
</dbReference>
<evidence type="ECO:0000313" key="3">
    <source>
        <dbReference type="Proteomes" id="UP001236569"/>
    </source>
</evidence>
<dbReference type="InterPro" id="IPR050712">
    <property type="entry name" value="NAD(P)H-dep_reductase"/>
</dbReference>
<dbReference type="InterPro" id="IPR005025">
    <property type="entry name" value="FMN_Rdtase-like_dom"/>
</dbReference>
<evidence type="ECO:0000313" key="2">
    <source>
        <dbReference type="EMBL" id="MDI9863379.1"/>
    </source>
</evidence>
<protein>
    <submittedName>
        <fullName evidence="2">NADPH-dependent FMN reductase</fullName>
        <ecNumber evidence="2">1.-.-.-</ecNumber>
    </submittedName>
</protein>